<dbReference type="RefSeq" id="WP_314510554.1">
    <property type="nucleotide sequence ID" value="NZ_JASJOU010000002.1"/>
</dbReference>
<organism evidence="8 9">
    <name type="scientific">Xanthocytophaga agilis</name>
    <dbReference type="NCBI Taxonomy" id="3048010"/>
    <lineage>
        <taxon>Bacteria</taxon>
        <taxon>Pseudomonadati</taxon>
        <taxon>Bacteroidota</taxon>
        <taxon>Cytophagia</taxon>
        <taxon>Cytophagales</taxon>
        <taxon>Rhodocytophagaceae</taxon>
        <taxon>Xanthocytophaga</taxon>
    </lineage>
</organism>
<comment type="caution">
    <text evidence="8">The sequence shown here is derived from an EMBL/GenBank/DDBJ whole genome shotgun (WGS) entry which is preliminary data.</text>
</comment>
<evidence type="ECO:0000256" key="2">
    <source>
        <dbReference type="ARBA" id="ARBA00007977"/>
    </source>
</evidence>
<sequence length="312" mass="33261">MISHLFDPYRKFLFFVLFGCCLLPVVTPPVALCTGFLLTHFFGNPFARYTHSWSQSLLKLSVVGLGLGVNVSSVIENTHEGLGLTLFSIILTLVLGLVLGTALHLTRKTSHLVASGTAICGGSAIAAIAPVVNASEREVSVALGTVFLLNAVALVLFPIVGHTLHMSQHQFGLWAAIAIHDTSSVVGAASNFGTEALQVATTVKLARALWIVPVALISSLVFHNKEKKITIPWFIGGFIGMMLLNSYLPQIHSYSHTITSTAKAGLTAALFLIGAGISLQDMKQIGWKPLTLGIILWLVISVISLWVILSGG</sequence>
<protein>
    <submittedName>
        <fullName evidence="8">Sulfate exporter family transporter</fullName>
    </submittedName>
</protein>
<evidence type="ECO:0000256" key="4">
    <source>
        <dbReference type="ARBA" id="ARBA00022692"/>
    </source>
</evidence>
<name>A0AAE3QZR0_9BACT</name>
<evidence type="ECO:0000256" key="1">
    <source>
        <dbReference type="ARBA" id="ARBA00004651"/>
    </source>
</evidence>
<evidence type="ECO:0000256" key="6">
    <source>
        <dbReference type="ARBA" id="ARBA00023136"/>
    </source>
</evidence>
<feature type="transmembrane region" description="Helical" evidence="7">
    <location>
        <begin position="260"/>
        <end position="278"/>
    </location>
</feature>
<gene>
    <name evidence="8" type="ORF">QNI22_10385</name>
</gene>
<comment type="subcellular location">
    <subcellularLocation>
        <location evidence="1">Cell membrane</location>
        <topology evidence="1">Multi-pass membrane protein</topology>
    </subcellularLocation>
</comment>
<accession>A0AAE3QZR0</accession>
<feature type="transmembrane region" description="Helical" evidence="7">
    <location>
        <begin position="81"/>
        <end position="105"/>
    </location>
</feature>
<dbReference type="PANTHER" id="PTHR30106">
    <property type="entry name" value="INNER MEMBRANE PROTEIN YEIH-RELATED"/>
    <property type="match status" value="1"/>
</dbReference>
<feature type="transmembrane region" description="Helical" evidence="7">
    <location>
        <begin position="229"/>
        <end position="248"/>
    </location>
</feature>
<keyword evidence="4 7" id="KW-0812">Transmembrane</keyword>
<comment type="similarity">
    <text evidence="2">Belongs to the UPF0324 family.</text>
</comment>
<feature type="transmembrane region" description="Helical" evidence="7">
    <location>
        <begin position="112"/>
        <end position="133"/>
    </location>
</feature>
<reference evidence="8" key="1">
    <citation type="submission" date="2023-05" db="EMBL/GenBank/DDBJ databases">
        <authorList>
            <person name="Zhang X."/>
        </authorList>
    </citation>
    <scope>NUCLEOTIDE SEQUENCE</scope>
    <source>
        <strain evidence="8">BD1B2-1</strain>
    </source>
</reference>
<keyword evidence="6 7" id="KW-0472">Membrane</keyword>
<keyword evidence="5 7" id="KW-1133">Transmembrane helix</keyword>
<evidence type="ECO:0000256" key="3">
    <source>
        <dbReference type="ARBA" id="ARBA00022475"/>
    </source>
</evidence>
<proteinExistence type="inferred from homology"/>
<evidence type="ECO:0000313" key="9">
    <source>
        <dbReference type="Proteomes" id="UP001232063"/>
    </source>
</evidence>
<dbReference type="Proteomes" id="UP001232063">
    <property type="component" value="Unassembled WGS sequence"/>
</dbReference>
<dbReference type="Pfam" id="PF03601">
    <property type="entry name" value="Cons_hypoth698"/>
    <property type="match status" value="1"/>
</dbReference>
<dbReference type="InterPro" id="IPR018383">
    <property type="entry name" value="UPF0324_pro"/>
</dbReference>
<feature type="transmembrane region" description="Helical" evidence="7">
    <location>
        <begin position="205"/>
        <end position="222"/>
    </location>
</feature>
<evidence type="ECO:0000256" key="5">
    <source>
        <dbReference type="ARBA" id="ARBA00022989"/>
    </source>
</evidence>
<dbReference type="PANTHER" id="PTHR30106:SF1">
    <property type="entry name" value="UPF0324 MEMBRANE PROTEIN FN0533"/>
    <property type="match status" value="1"/>
</dbReference>
<feature type="transmembrane region" description="Helical" evidence="7">
    <location>
        <begin position="290"/>
        <end position="309"/>
    </location>
</feature>
<keyword evidence="3" id="KW-1003">Cell membrane</keyword>
<evidence type="ECO:0000313" key="8">
    <source>
        <dbReference type="EMBL" id="MDJ1501059.1"/>
    </source>
</evidence>
<evidence type="ECO:0000256" key="7">
    <source>
        <dbReference type="SAM" id="Phobius"/>
    </source>
</evidence>
<feature type="transmembrane region" description="Helical" evidence="7">
    <location>
        <begin position="12"/>
        <end position="37"/>
    </location>
</feature>
<dbReference type="EMBL" id="JASJOU010000002">
    <property type="protein sequence ID" value="MDJ1501059.1"/>
    <property type="molecule type" value="Genomic_DNA"/>
</dbReference>
<feature type="transmembrane region" description="Helical" evidence="7">
    <location>
        <begin position="57"/>
        <end position="75"/>
    </location>
</feature>
<keyword evidence="9" id="KW-1185">Reference proteome</keyword>
<dbReference type="GO" id="GO:0005886">
    <property type="term" value="C:plasma membrane"/>
    <property type="evidence" value="ECO:0007669"/>
    <property type="project" value="UniProtKB-SubCell"/>
</dbReference>
<dbReference type="AlphaFoldDB" id="A0AAE3QZR0"/>
<feature type="transmembrane region" description="Helical" evidence="7">
    <location>
        <begin position="139"/>
        <end position="159"/>
    </location>
</feature>